<dbReference type="OrthoDB" id="7328575at2"/>
<dbReference type="GO" id="GO:0003995">
    <property type="term" value="F:acyl-CoA dehydrogenase activity"/>
    <property type="evidence" value="ECO:0007669"/>
    <property type="project" value="TreeGrafter"/>
</dbReference>
<accession>A0A418W9B3</accession>
<dbReference type="InterPro" id="IPR036250">
    <property type="entry name" value="AcylCo_DH-like_C"/>
</dbReference>
<keyword evidence="4 6" id="KW-0274">FAD</keyword>
<evidence type="ECO:0000259" key="8">
    <source>
        <dbReference type="Pfam" id="PF02770"/>
    </source>
</evidence>
<dbReference type="EMBL" id="QYUK01000011">
    <property type="protein sequence ID" value="RJF86593.1"/>
    <property type="molecule type" value="Genomic_DNA"/>
</dbReference>
<sequence>MDFSYSDEQKLLIDSVERFVLDDYDFDTRKAILKSEDGFRRDLWQQFGDLGWLAVPFAEEDGGLGGSAVETMIIMEAFGKGLVVEPYLSTVVLAGGLLKVGGTPDQKAAILPELMAGSLLAAVGYAEPTSRFNLSDVSTKAEKAGEGWKLSGHKSVVLHGPMADKIIVSARTSGTQRDEKGITLFIVDAGAKGVTRRDYPTVDGLRASEVTLEGVEVGESDVVGPVDGGFELLEQVVDEAIAAICAEAVGAMEKLYKTTIEYARTRVQFGQPIGRFQVIQHRLVDMYMAYEQAKSMALMANLKLTAPRDERRKAISAAKVQIGKSGRLVGQQAVQIHGGMGMTDELNVGHYFKRLTMIDTLFGNVDHHLKRYATL</sequence>
<evidence type="ECO:0000256" key="3">
    <source>
        <dbReference type="ARBA" id="ARBA00022630"/>
    </source>
</evidence>
<dbReference type="Gene3D" id="1.10.540.10">
    <property type="entry name" value="Acyl-CoA dehydrogenase/oxidase, N-terminal domain"/>
    <property type="match status" value="1"/>
</dbReference>
<dbReference type="RefSeq" id="WP_119777238.1">
    <property type="nucleotide sequence ID" value="NZ_QYUK01000011.1"/>
</dbReference>
<dbReference type="PANTHER" id="PTHR43884:SF20">
    <property type="entry name" value="ACYL-COA DEHYDROGENASE FADE28"/>
    <property type="match status" value="1"/>
</dbReference>
<keyword evidence="11" id="KW-1185">Reference proteome</keyword>
<feature type="domain" description="Acyl-CoA dehydrogenase/oxidase C-terminal" evidence="7">
    <location>
        <begin position="228"/>
        <end position="365"/>
    </location>
</feature>
<reference evidence="10 11" key="1">
    <citation type="submission" date="2018-09" db="EMBL/GenBank/DDBJ databases">
        <authorList>
            <person name="Zhu H."/>
        </authorList>
    </citation>
    <scope>NUCLEOTIDE SEQUENCE [LARGE SCALE GENOMIC DNA]</scope>
    <source>
        <strain evidence="10 11">K1W22B-8</strain>
    </source>
</reference>
<dbReference type="Pfam" id="PF02770">
    <property type="entry name" value="Acyl-CoA_dh_M"/>
    <property type="match status" value="1"/>
</dbReference>
<dbReference type="InterPro" id="IPR009075">
    <property type="entry name" value="AcylCo_DH/oxidase_C"/>
</dbReference>
<dbReference type="InterPro" id="IPR037069">
    <property type="entry name" value="AcylCoA_DH/ox_N_sf"/>
</dbReference>
<comment type="cofactor">
    <cofactor evidence="1 6">
        <name>FAD</name>
        <dbReference type="ChEBI" id="CHEBI:57692"/>
    </cofactor>
</comment>
<evidence type="ECO:0000256" key="2">
    <source>
        <dbReference type="ARBA" id="ARBA00009347"/>
    </source>
</evidence>
<dbReference type="CDD" id="cd00567">
    <property type="entry name" value="ACAD"/>
    <property type="match status" value="1"/>
</dbReference>
<gene>
    <name evidence="10" type="ORF">D3874_05795</name>
</gene>
<protein>
    <submittedName>
        <fullName evidence="10">Pimeloyl-CoA dehydrogenase small subunit</fullName>
    </submittedName>
</protein>
<dbReference type="InterPro" id="IPR046373">
    <property type="entry name" value="Acyl-CoA_Oxase/DH_mid-dom_sf"/>
</dbReference>
<keyword evidence="5 6" id="KW-0560">Oxidoreductase</keyword>
<dbReference type="Pfam" id="PF00441">
    <property type="entry name" value="Acyl-CoA_dh_1"/>
    <property type="match status" value="1"/>
</dbReference>
<evidence type="ECO:0000313" key="11">
    <source>
        <dbReference type="Proteomes" id="UP000284605"/>
    </source>
</evidence>
<dbReference type="SUPFAM" id="SSF47203">
    <property type="entry name" value="Acyl-CoA dehydrogenase C-terminal domain-like"/>
    <property type="match status" value="1"/>
</dbReference>
<evidence type="ECO:0000256" key="1">
    <source>
        <dbReference type="ARBA" id="ARBA00001974"/>
    </source>
</evidence>
<feature type="domain" description="Acyl-CoA dehydrogenase/oxidase N-terminal" evidence="9">
    <location>
        <begin position="6"/>
        <end position="117"/>
    </location>
</feature>
<evidence type="ECO:0000256" key="5">
    <source>
        <dbReference type="ARBA" id="ARBA00023002"/>
    </source>
</evidence>
<dbReference type="AlphaFoldDB" id="A0A418W9B3"/>
<dbReference type="InterPro" id="IPR013786">
    <property type="entry name" value="AcylCoA_DH/ox_N"/>
</dbReference>
<dbReference type="Proteomes" id="UP000284605">
    <property type="component" value="Unassembled WGS sequence"/>
</dbReference>
<evidence type="ECO:0000259" key="7">
    <source>
        <dbReference type="Pfam" id="PF00441"/>
    </source>
</evidence>
<proteinExistence type="inferred from homology"/>
<name>A0A418W9B3_9PROT</name>
<comment type="caution">
    <text evidence="10">The sequence shown here is derived from an EMBL/GenBank/DDBJ whole genome shotgun (WGS) entry which is preliminary data.</text>
</comment>
<evidence type="ECO:0000259" key="9">
    <source>
        <dbReference type="Pfam" id="PF02771"/>
    </source>
</evidence>
<dbReference type="SUPFAM" id="SSF56645">
    <property type="entry name" value="Acyl-CoA dehydrogenase NM domain-like"/>
    <property type="match status" value="1"/>
</dbReference>
<dbReference type="Gene3D" id="2.40.110.10">
    <property type="entry name" value="Butyryl-CoA Dehydrogenase, subunit A, domain 2"/>
    <property type="match status" value="1"/>
</dbReference>
<dbReference type="GO" id="GO:0050660">
    <property type="term" value="F:flavin adenine dinucleotide binding"/>
    <property type="evidence" value="ECO:0007669"/>
    <property type="project" value="InterPro"/>
</dbReference>
<evidence type="ECO:0000256" key="4">
    <source>
        <dbReference type="ARBA" id="ARBA00022827"/>
    </source>
</evidence>
<keyword evidence="3 6" id="KW-0285">Flavoprotein</keyword>
<dbReference type="Pfam" id="PF02771">
    <property type="entry name" value="Acyl-CoA_dh_N"/>
    <property type="match status" value="1"/>
</dbReference>
<evidence type="ECO:0000313" key="10">
    <source>
        <dbReference type="EMBL" id="RJF86593.1"/>
    </source>
</evidence>
<comment type="similarity">
    <text evidence="2 6">Belongs to the acyl-CoA dehydrogenase family.</text>
</comment>
<dbReference type="Gene3D" id="1.20.140.10">
    <property type="entry name" value="Butyryl-CoA Dehydrogenase, subunit A, domain 3"/>
    <property type="match status" value="1"/>
</dbReference>
<dbReference type="InterPro" id="IPR006091">
    <property type="entry name" value="Acyl-CoA_Oxase/DH_mid-dom"/>
</dbReference>
<dbReference type="InterPro" id="IPR009100">
    <property type="entry name" value="AcylCoA_DH/oxidase_NM_dom_sf"/>
</dbReference>
<organism evidence="10 11">
    <name type="scientific">Oleomonas cavernae</name>
    <dbReference type="NCBI Taxonomy" id="2320859"/>
    <lineage>
        <taxon>Bacteria</taxon>
        <taxon>Pseudomonadati</taxon>
        <taxon>Pseudomonadota</taxon>
        <taxon>Alphaproteobacteria</taxon>
        <taxon>Acetobacterales</taxon>
        <taxon>Acetobacteraceae</taxon>
        <taxon>Oleomonas</taxon>
    </lineage>
</organism>
<dbReference type="PANTHER" id="PTHR43884">
    <property type="entry name" value="ACYL-COA DEHYDROGENASE"/>
    <property type="match status" value="1"/>
</dbReference>
<feature type="domain" description="Acyl-CoA oxidase/dehydrogenase middle" evidence="8">
    <location>
        <begin position="122"/>
        <end position="213"/>
    </location>
</feature>
<evidence type="ECO:0000256" key="6">
    <source>
        <dbReference type="RuleBase" id="RU362125"/>
    </source>
</evidence>